<feature type="domain" description="NodB homology" evidence="4">
    <location>
        <begin position="35"/>
        <end position="103"/>
    </location>
</feature>
<dbReference type="InterPro" id="IPR011330">
    <property type="entry name" value="Glyco_hydro/deAcase_b/a-brl"/>
</dbReference>
<evidence type="ECO:0000256" key="1">
    <source>
        <dbReference type="ARBA" id="ARBA00004613"/>
    </source>
</evidence>
<dbReference type="RefSeq" id="WP_089820521.1">
    <property type="nucleotide sequence ID" value="NZ_FODV01000001.1"/>
</dbReference>
<sequence length="405" mass="44028">MNSVTPTRRQYVQAAAAGIGLSAIPVASAQESNGQLVFVYDDSPASDYSKAFPVHREEDAPACVGAIASVVEADDEGLSRDQLLEMQDAGWEVMSHTLEHRAVGPITITEDVESGDERVYVERSLHGGFPGDTVLITDDDDEEVATVVGGESDERGDYLLLEEPVEGSYAVDDGAYERLTDDVLERATKESKERLESMGFDVDSFVFPYGRRGPAVMEFVEEHYAGVANYDYDGLNPGEDADPYRIGREYFREERMSETEITDFLDTVQRDGMLGMFAGHNYADDLTQERIRFAIRQAKQRGIEIVTLREAFAGQGLLDESDTAEGETTQTPTATPTQSPTPTRSSTATQSPTSQTSQTTSSEPTTSPSSGSTATPGTLSSKPTPADRSNSSFLDGVLQWLSGLF</sequence>
<dbReference type="GO" id="GO:0005975">
    <property type="term" value="P:carbohydrate metabolic process"/>
    <property type="evidence" value="ECO:0007669"/>
    <property type="project" value="InterPro"/>
</dbReference>
<feature type="region of interest" description="Disordered" evidence="3">
    <location>
        <begin position="317"/>
        <end position="392"/>
    </location>
</feature>
<evidence type="ECO:0000256" key="3">
    <source>
        <dbReference type="SAM" id="MobiDB-lite"/>
    </source>
</evidence>
<proteinExistence type="predicted"/>
<dbReference type="PROSITE" id="PS51318">
    <property type="entry name" value="TAT"/>
    <property type="match status" value="1"/>
</dbReference>
<evidence type="ECO:0000259" key="4">
    <source>
        <dbReference type="Pfam" id="PF01522"/>
    </source>
</evidence>
<evidence type="ECO:0000256" key="2">
    <source>
        <dbReference type="ARBA" id="ARBA00022729"/>
    </source>
</evidence>
<keyword evidence="2" id="KW-0732">Signal</keyword>
<accession>A0A1H8MUY9</accession>
<dbReference type="Gene3D" id="3.20.20.370">
    <property type="entry name" value="Glycoside hydrolase/deacetylase"/>
    <property type="match status" value="1"/>
</dbReference>
<dbReference type="InterPro" id="IPR002509">
    <property type="entry name" value="NODB_dom"/>
</dbReference>
<dbReference type="InterPro" id="IPR051398">
    <property type="entry name" value="Polysacch_Deacetylase"/>
</dbReference>
<dbReference type="PANTHER" id="PTHR34216:SF3">
    <property type="entry name" value="POLY-BETA-1,6-N-ACETYL-D-GLUCOSAMINE N-DEACETYLASE"/>
    <property type="match status" value="1"/>
</dbReference>
<dbReference type="GO" id="GO:0005576">
    <property type="term" value="C:extracellular region"/>
    <property type="evidence" value="ECO:0007669"/>
    <property type="project" value="UniProtKB-SubCell"/>
</dbReference>
<gene>
    <name evidence="5" type="ORF">SAMN04487948_101113</name>
</gene>
<comment type="subcellular location">
    <subcellularLocation>
        <location evidence="1">Secreted</location>
    </subcellularLocation>
</comment>
<name>A0A1H8MUY9_9EURY</name>
<dbReference type="InterPro" id="IPR006311">
    <property type="entry name" value="TAT_signal"/>
</dbReference>
<dbReference type="AlphaFoldDB" id="A0A1H8MUY9"/>
<reference evidence="6" key="1">
    <citation type="submission" date="2016-10" db="EMBL/GenBank/DDBJ databases">
        <authorList>
            <person name="Varghese N."/>
            <person name="Submissions S."/>
        </authorList>
    </citation>
    <scope>NUCLEOTIDE SEQUENCE [LARGE SCALE GENOMIC DNA]</scope>
    <source>
        <strain evidence="6">CGMCC 1.10121</strain>
    </source>
</reference>
<dbReference type="Pfam" id="PF01522">
    <property type="entry name" value="Polysacc_deac_1"/>
    <property type="match status" value="1"/>
</dbReference>
<dbReference type="GO" id="GO:0016810">
    <property type="term" value="F:hydrolase activity, acting on carbon-nitrogen (but not peptide) bonds"/>
    <property type="evidence" value="ECO:0007669"/>
    <property type="project" value="InterPro"/>
</dbReference>
<dbReference type="EMBL" id="FODV01000001">
    <property type="protein sequence ID" value="SEO21167.1"/>
    <property type="molecule type" value="Genomic_DNA"/>
</dbReference>
<dbReference type="PANTHER" id="PTHR34216">
    <property type="match status" value="1"/>
</dbReference>
<evidence type="ECO:0000313" key="5">
    <source>
        <dbReference type="EMBL" id="SEO21167.1"/>
    </source>
</evidence>
<keyword evidence="6" id="KW-1185">Reference proteome</keyword>
<dbReference type="Proteomes" id="UP000199126">
    <property type="component" value="Unassembled WGS sequence"/>
</dbReference>
<dbReference type="OrthoDB" id="186535at2157"/>
<organism evidence="5 6">
    <name type="scientific">Halogranum amylolyticum</name>
    <dbReference type="NCBI Taxonomy" id="660520"/>
    <lineage>
        <taxon>Archaea</taxon>
        <taxon>Methanobacteriati</taxon>
        <taxon>Methanobacteriota</taxon>
        <taxon>Stenosarchaea group</taxon>
        <taxon>Halobacteria</taxon>
        <taxon>Halobacteriales</taxon>
        <taxon>Haloferacaceae</taxon>
    </lineage>
</organism>
<dbReference type="SUPFAM" id="SSF88713">
    <property type="entry name" value="Glycoside hydrolase/deacetylase"/>
    <property type="match status" value="1"/>
</dbReference>
<feature type="compositionally biased region" description="Low complexity" evidence="3">
    <location>
        <begin position="326"/>
        <end position="381"/>
    </location>
</feature>
<protein>
    <submittedName>
        <fullName evidence="5">Polysaccharide deacetylase</fullName>
    </submittedName>
</protein>
<evidence type="ECO:0000313" key="6">
    <source>
        <dbReference type="Proteomes" id="UP000199126"/>
    </source>
</evidence>